<proteinExistence type="predicted"/>
<organism evidence="1 2">
    <name type="scientific">Eleutherodactylus coqui</name>
    <name type="common">Puerto Rican coqui</name>
    <dbReference type="NCBI Taxonomy" id="57060"/>
    <lineage>
        <taxon>Eukaryota</taxon>
        <taxon>Metazoa</taxon>
        <taxon>Chordata</taxon>
        <taxon>Craniata</taxon>
        <taxon>Vertebrata</taxon>
        <taxon>Euteleostomi</taxon>
        <taxon>Amphibia</taxon>
        <taxon>Batrachia</taxon>
        <taxon>Anura</taxon>
        <taxon>Neobatrachia</taxon>
        <taxon>Hyloidea</taxon>
        <taxon>Eleutherodactylidae</taxon>
        <taxon>Eleutherodactylinae</taxon>
        <taxon>Eleutherodactylus</taxon>
        <taxon>Eleutherodactylus</taxon>
    </lineage>
</organism>
<reference evidence="1" key="1">
    <citation type="thesis" date="2020" institute="ProQuest LLC" country="789 East Eisenhower Parkway, Ann Arbor, MI, USA">
        <title>Comparative Genomics and Chromosome Evolution.</title>
        <authorList>
            <person name="Mudd A.B."/>
        </authorList>
    </citation>
    <scope>NUCLEOTIDE SEQUENCE</scope>
    <source>
        <strain evidence="1">HN-11 Male</strain>
        <tissue evidence="1">Kidney and liver</tissue>
    </source>
</reference>
<sequence length="107" mass="12109">MLRFRECFQESVLVWSDIIARRCWRGAKSPKAIENVRKVVNQRISKFVHSLGGIAIRHWELEDRERGALRSDGVHLNEVGLDTFLSGLQDGVEAALAWVRGVGRNAP</sequence>
<dbReference type="Proteomes" id="UP000770717">
    <property type="component" value="Unassembled WGS sequence"/>
</dbReference>
<protein>
    <submittedName>
        <fullName evidence="1">Uncharacterized protein</fullName>
    </submittedName>
</protein>
<evidence type="ECO:0000313" key="1">
    <source>
        <dbReference type="EMBL" id="KAG9464987.1"/>
    </source>
</evidence>
<dbReference type="OrthoDB" id="9909727at2759"/>
<keyword evidence="2" id="KW-1185">Reference proteome</keyword>
<accession>A0A8J6B6H3</accession>
<dbReference type="AlphaFoldDB" id="A0A8J6B6H3"/>
<comment type="caution">
    <text evidence="1">The sequence shown here is derived from an EMBL/GenBank/DDBJ whole genome shotgun (WGS) entry which is preliminary data.</text>
</comment>
<dbReference type="EMBL" id="WNTK01003646">
    <property type="protein sequence ID" value="KAG9464987.1"/>
    <property type="molecule type" value="Genomic_DNA"/>
</dbReference>
<gene>
    <name evidence="1" type="ORF">GDO78_019114</name>
</gene>
<evidence type="ECO:0000313" key="2">
    <source>
        <dbReference type="Proteomes" id="UP000770717"/>
    </source>
</evidence>
<name>A0A8J6B6H3_ELECQ</name>